<proteinExistence type="inferred from homology"/>
<evidence type="ECO:0000256" key="13">
    <source>
        <dbReference type="ARBA" id="ARBA00030071"/>
    </source>
</evidence>
<keyword evidence="19" id="KW-1185">Reference proteome</keyword>
<feature type="transmembrane region" description="Helical" evidence="17">
    <location>
        <begin position="53"/>
        <end position="74"/>
    </location>
</feature>
<dbReference type="InterPro" id="IPR050968">
    <property type="entry name" value="Cytochrome_c_oxidase_bac_sub4"/>
</dbReference>
<dbReference type="NCBIfam" id="TIGR02847">
    <property type="entry name" value="CyoD"/>
    <property type="match status" value="1"/>
</dbReference>
<dbReference type="PANTHER" id="PTHR36835:SF1">
    <property type="entry name" value="CYTOCHROME BO(3) UBIQUINOL OXIDASE SUBUNIT 4"/>
    <property type="match status" value="1"/>
</dbReference>
<dbReference type="Pfam" id="PF03626">
    <property type="entry name" value="COX4_pro"/>
    <property type="match status" value="1"/>
</dbReference>
<evidence type="ECO:0000256" key="4">
    <source>
        <dbReference type="ARBA" id="ARBA00014689"/>
    </source>
</evidence>
<comment type="caution">
    <text evidence="18">The sequence shown here is derived from an EMBL/GenBank/DDBJ whole genome shotgun (WGS) entry which is preliminary data.</text>
</comment>
<dbReference type="InterPro" id="IPR014210">
    <property type="entry name" value="Cyt_o_ubiqinol_oxidase_su4"/>
</dbReference>
<dbReference type="FunCoup" id="A0A423PZR9">
    <property type="interactions" value="59"/>
</dbReference>
<sequence length="116" mass="12750">MSHSPAHEEHHEDTRLGGLNVKTYITGFVLSLILTVIPFGAVGFEWFSMGTTLIVVAVAAVVQILVQMFFFLHLDFSAENAWNTGSALFSLLILAVLVGGTLWLMYSLEMRTMAGM</sequence>
<evidence type="ECO:0000256" key="6">
    <source>
        <dbReference type="ARBA" id="ARBA00022475"/>
    </source>
</evidence>
<evidence type="ECO:0000256" key="14">
    <source>
        <dbReference type="ARBA" id="ARBA00030211"/>
    </source>
</evidence>
<organism evidence="18 19">
    <name type="scientific">Salinisphaera japonica YTM-1</name>
    <dbReference type="NCBI Taxonomy" id="1209778"/>
    <lineage>
        <taxon>Bacteria</taxon>
        <taxon>Pseudomonadati</taxon>
        <taxon>Pseudomonadota</taxon>
        <taxon>Gammaproteobacteria</taxon>
        <taxon>Salinisphaerales</taxon>
        <taxon>Salinisphaeraceae</taxon>
        <taxon>Salinisphaera</taxon>
    </lineage>
</organism>
<dbReference type="RefSeq" id="WP_123657231.1">
    <property type="nucleotide sequence ID" value="NZ_AYKG01000007.1"/>
</dbReference>
<dbReference type="GO" id="GO:0009486">
    <property type="term" value="F:cytochrome bo3 ubiquinol oxidase activity"/>
    <property type="evidence" value="ECO:0007669"/>
    <property type="project" value="InterPro"/>
</dbReference>
<comment type="function">
    <text evidence="12">Cytochrome bo(3) ubiquinol terminal oxidase is the component of the aerobic respiratory chain of E.coli that predominates when cells are grown at high aeration. Has proton pump activity across the membrane in addition to electron transfer, pumping 2 protons/electron.</text>
</comment>
<evidence type="ECO:0000256" key="3">
    <source>
        <dbReference type="ARBA" id="ARBA00011700"/>
    </source>
</evidence>
<accession>A0A423PZR9</accession>
<keyword evidence="11 17" id="KW-0472">Membrane</keyword>
<gene>
    <name evidence="18" type="ORF">SAJA_03380</name>
</gene>
<dbReference type="InParanoid" id="A0A423PZR9"/>
<keyword evidence="8" id="KW-0249">Electron transport</keyword>
<dbReference type="EMBL" id="AYKG01000007">
    <property type="protein sequence ID" value="ROO31135.1"/>
    <property type="molecule type" value="Genomic_DNA"/>
</dbReference>
<keyword evidence="10" id="KW-0560">Oxidoreductase</keyword>
<feature type="transmembrane region" description="Helical" evidence="17">
    <location>
        <begin position="86"/>
        <end position="106"/>
    </location>
</feature>
<evidence type="ECO:0000256" key="1">
    <source>
        <dbReference type="ARBA" id="ARBA00004651"/>
    </source>
</evidence>
<evidence type="ECO:0000256" key="10">
    <source>
        <dbReference type="ARBA" id="ARBA00023002"/>
    </source>
</evidence>
<evidence type="ECO:0000256" key="12">
    <source>
        <dbReference type="ARBA" id="ARBA00025694"/>
    </source>
</evidence>
<evidence type="ECO:0000256" key="11">
    <source>
        <dbReference type="ARBA" id="ARBA00023136"/>
    </source>
</evidence>
<dbReference type="GO" id="GO:0009319">
    <property type="term" value="C:cytochrome o ubiquinol oxidase complex"/>
    <property type="evidence" value="ECO:0007669"/>
    <property type="project" value="TreeGrafter"/>
</dbReference>
<comment type="similarity">
    <text evidence="2">Belongs to the cytochrome c oxidase bacterial subunit 4 family.</text>
</comment>
<keyword evidence="6" id="KW-1003">Cell membrane</keyword>
<evidence type="ECO:0000256" key="8">
    <source>
        <dbReference type="ARBA" id="ARBA00022982"/>
    </source>
</evidence>
<evidence type="ECO:0000256" key="7">
    <source>
        <dbReference type="ARBA" id="ARBA00022692"/>
    </source>
</evidence>
<keyword evidence="5" id="KW-0813">Transport</keyword>
<evidence type="ECO:0000256" key="2">
    <source>
        <dbReference type="ARBA" id="ARBA00008079"/>
    </source>
</evidence>
<dbReference type="OrthoDB" id="2375888at2"/>
<keyword evidence="9 17" id="KW-1133">Transmembrane helix</keyword>
<evidence type="ECO:0000313" key="19">
    <source>
        <dbReference type="Proteomes" id="UP000285310"/>
    </source>
</evidence>
<dbReference type="PANTHER" id="PTHR36835">
    <property type="entry name" value="CYTOCHROME BO(3) UBIQUINOL OXIDASE SUBUNIT 4"/>
    <property type="match status" value="1"/>
</dbReference>
<feature type="transmembrane region" description="Helical" evidence="17">
    <location>
        <begin position="24"/>
        <end position="46"/>
    </location>
</feature>
<evidence type="ECO:0000256" key="16">
    <source>
        <dbReference type="ARBA" id="ARBA00032185"/>
    </source>
</evidence>
<keyword evidence="7 17" id="KW-0812">Transmembrane</keyword>
<dbReference type="GO" id="GO:0015990">
    <property type="term" value="P:electron transport coupled proton transport"/>
    <property type="evidence" value="ECO:0007669"/>
    <property type="project" value="InterPro"/>
</dbReference>
<dbReference type="GO" id="GO:0005886">
    <property type="term" value="C:plasma membrane"/>
    <property type="evidence" value="ECO:0007669"/>
    <property type="project" value="UniProtKB-SubCell"/>
</dbReference>
<dbReference type="GO" id="GO:0019646">
    <property type="term" value="P:aerobic electron transport chain"/>
    <property type="evidence" value="ECO:0007669"/>
    <property type="project" value="TreeGrafter"/>
</dbReference>
<evidence type="ECO:0000313" key="18">
    <source>
        <dbReference type="EMBL" id="ROO31135.1"/>
    </source>
</evidence>
<evidence type="ECO:0000256" key="9">
    <source>
        <dbReference type="ARBA" id="ARBA00022989"/>
    </source>
</evidence>
<reference evidence="18 19" key="1">
    <citation type="submission" date="2013-10" db="EMBL/GenBank/DDBJ databases">
        <title>Salinisphaera japonica YTM-1 Genome Sequencing.</title>
        <authorList>
            <person name="Lai Q."/>
            <person name="Li C."/>
            <person name="Shao Z."/>
        </authorList>
    </citation>
    <scope>NUCLEOTIDE SEQUENCE [LARGE SCALE GENOMIC DNA]</scope>
    <source>
        <strain evidence="18 19">YTM-1</strain>
    </source>
</reference>
<dbReference type="Proteomes" id="UP000285310">
    <property type="component" value="Unassembled WGS sequence"/>
</dbReference>
<dbReference type="GO" id="GO:0015078">
    <property type="term" value="F:proton transmembrane transporter activity"/>
    <property type="evidence" value="ECO:0007669"/>
    <property type="project" value="TreeGrafter"/>
</dbReference>
<comment type="subunit">
    <text evidence="3">Heterooctamer of two A chains, two B chains, two C chains and two D chains.</text>
</comment>
<evidence type="ECO:0000256" key="5">
    <source>
        <dbReference type="ARBA" id="ARBA00022448"/>
    </source>
</evidence>
<name>A0A423PZR9_9GAMM</name>
<dbReference type="AlphaFoldDB" id="A0A423PZR9"/>
<protein>
    <recommendedName>
        <fullName evidence="4">Cytochrome bo(3) ubiquinol oxidase subunit 4</fullName>
    </recommendedName>
    <alternativeName>
        <fullName evidence="16">Cytochrome o ubiquinol oxidase subunit 4</fullName>
    </alternativeName>
    <alternativeName>
        <fullName evidence="13">Oxidase bo(3) subunit 4</fullName>
    </alternativeName>
    <alternativeName>
        <fullName evidence="14">Ubiquinol oxidase polypeptide IV</fullName>
    </alternativeName>
    <alternativeName>
        <fullName evidence="15">Ubiquinol oxidase subunit 4</fullName>
    </alternativeName>
</protein>
<evidence type="ECO:0000256" key="17">
    <source>
        <dbReference type="SAM" id="Phobius"/>
    </source>
</evidence>
<dbReference type="InterPro" id="IPR005171">
    <property type="entry name" value="Cyt_c_oxidase_su4_prok"/>
</dbReference>
<comment type="subcellular location">
    <subcellularLocation>
        <location evidence="1">Cell membrane</location>
        <topology evidence="1">Multi-pass membrane protein</topology>
    </subcellularLocation>
</comment>
<evidence type="ECO:0000256" key="15">
    <source>
        <dbReference type="ARBA" id="ARBA00031887"/>
    </source>
</evidence>